<dbReference type="AlphaFoldDB" id="W9V9L9"/>
<gene>
    <name evidence="1" type="ORF">D779_3584</name>
</gene>
<name>W9V9L9_9GAMM</name>
<protein>
    <submittedName>
        <fullName evidence="1">Uncharacterized protein</fullName>
    </submittedName>
</protein>
<comment type="caution">
    <text evidence="1">The sequence shown here is derived from an EMBL/GenBank/DDBJ whole genome shotgun (WGS) entry which is preliminary data.</text>
</comment>
<proteinExistence type="predicted"/>
<evidence type="ECO:0000313" key="1">
    <source>
        <dbReference type="EMBL" id="EXJ13581.1"/>
    </source>
</evidence>
<reference evidence="1 2" key="1">
    <citation type="submission" date="2012-11" db="EMBL/GenBank/DDBJ databases">
        <title>Genome assembly of Thiorhodococcus sp. AK35.</title>
        <authorList>
            <person name="Nupur N."/>
            <person name="Khatri I."/>
            <person name="Subramanian S."/>
            <person name="Pinnaka A."/>
        </authorList>
    </citation>
    <scope>NUCLEOTIDE SEQUENCE [LARGE SCALE GENOMIC DNA]</scope>
    <source>
        <strain evidence="1 2">AK35</strain>
    </source>
</reference>
<dbReference type="EMBL" id="AONC01000063">
    <property type="protein sequence ID" value="EXJ13581.1"/>
    <property type="molecule type" value="Genomic_DNA"/>
</dbReference>
<dbReference type="Proteomes" id="UP000019460">
    <property type="component" value="Unassembled WGS sequence"/>
</dbReference>
<evidence type="ECO:0000313" key="2">
    <source>
        <dbReference type="Proteomes" id="UP000019460"/>
    </source>
</evidence>
<organism evidence="1 2">
    <name type="scientific">Imhoffiella purpurea</name>
    <dbReference type="NCBI Taxonomy" id="1249627"/>
    <lineage>
        <taxon>Bacteria</taxon>
        <taxon>Pseudomonadati</taxon>
        <taxon>Pseudomonadota</taxon>
        <taxon>Gammaproteobacteria</taxon>
        <taxon>Chromatiales</taxon>
        <taxon>Chromatiaceae</taxon>
        <taxon>Imhoffiella</taxon>
    </lineage>
</organism>
<sequence>MELLTDPETSEALEFRAFTGPDTLSSRYELGQRLAGSLGPHDRGAITNDPGVWNWLALFFFESLCPVRSDGVFMPGEDANFILSPSHQKRPRHAVRTTYVLVREYGDRVRFLFSKLRERGELLEQIAATQYLWSCRGVIEAASVLYQDDITEGFKRGAASKGPGSARRFRDYLSQLTLTYDLHGMTAEEILEILPREYERFLS</sequence>
<keyword evidence="2" id="KW-1185">Reference proteome</keyword>
<dbReference type="eggNOG" id="ENOG5033AI1">
    <property type="taxonomic scope" value="Bacteria"/>
</dbReference>
<accession>W9V9L9</accession>